<dbReference type="KEGG" id="fas:105271251"/>
<gene>
    <name evidence="6" type="primary">LOC105271251</name>
</gene>
<dbReference type="GeneID" id="105271251"/>
<protein>
    <submittedName>
        <fullName evidence="6">P21-activated protein kinase-interacting protein 1-like</fullName>
    </submittedName>
</protein>
<dbReference type="Pfam" id="PF00400">
    <property type="entry name" value="WD40"/>
    <property type="match status" value="4"/>
</dbReference>
<evidence type="ECO:0000256" key="1">
    <source>
        <dbReference type="ARBA" id="ARBA00022574"/>
    </source>
</evidence>
<keyword evidence="5" id="KW-1185">Reference proteome</keyword>
<evidence type="ECO:0000313" key="6">
    <source>
        <dbReference type="RefSeq" id="XP_011310971.1"/>
    </source>
</evidence>
<keyword evidence="1 4" id="KW-0853">WD repeat</keyword>
<dbReference type="SMART" id="SM00320">
    <property type="entry name" value="WD40"/>
    <property type="match status" value="5"/>
</dbReference>
<reference evidence="6" key="1">
    <citation type="submission" date="2025-08" db="UniProtKB">
        <authorList>
            <consortium name="RefSeq"/>
        </authorList>
    </citation>
    <scope>IDENTIFICATION</scope>
    <source>
        <strain evidence="6">USDA-PBARC FA_bdor</strain>
        <tissue evidence="6">Whole organism</tissue>
    </source>
</reference>
<name>A0A9R1TL70_9HYME</name>
<sequence length="305" mass="34138">MELFEIIVGTYEQFLLGYKVQKVEKKWKLERSFATHSHVASIRTVTAKKHYLASGGADDSIYLYDMKQRTESGKLMHHEGTVNHLAFTPDATHLLSCGGDGSIGIVRCGNWQLEKHWKSPHKGSPVNTISVHPTGKLALSIGADGVLRTWNLVKGRQAYATNLISRFKYDAKYVDNILWSPDGAKYLIVCNTRLDVYSVETAGISTEENFPSKIISIDFLNQEDNELIALGHEDGKLRIYNIEDKSIVLETDAHEARIKCIQCRDNYIVSASSSGEIKLWKFVKGVLKKLGSANCDARITCMTII</sequence>
<dbReference type="AlphaFoldDB" id="A0A9R1TL70"/>
<dbReference type="InterPro" id="IPR051959">
    <property type="entry name" value="PAK1-Kinase_Regulator"/>
</dbReference>
<dbReference type="OrthoDB" id="308449at2759"/>
<dbReference type="InterPro" id="IPR001680">
    <property type="entry name" value="WD40_rpt"/>
</dbReference>
<dbReference type="InterPro" id="IPR015943">
    <property type="entry name" value="WD40/YVTN_repeat-like_dom_sf"/>
</dbReference>
<accession>A0A9R1TL70</accession>
<dbReference type="PANTHER" id="PTHR44675">
    <property type="entry name" value="PAK1 INTERACTING PROTEIN 1"/>
    <property type="match status" value="1"/>
</dbReference>
<dbReference type="InterPro" id="IPR019775">
    <property type="entry name" value="WD40_repeat_CS"/>
</dbReference>
<proteinExistence type="predicted"/>
<evidence type="ECO:0000256" key="2">
    <source>
        <dbReference type="ARBA" id="ARBA00022737"/>
    </source>
</evidence>
<dbReference type="PANTHER" id="PTHR44675:SF1">
    <property type="entry name" value="P21-ACTIVATED PROTEIN KINASE-INTERACTING PROTEIN 1"/>
    <property type="match status" value="1"/>
</dbReference>
<dbReference type="InterPro" id="IPR036322">
    <property type="entry name" value="WD40_repeat_dom_sf"/>
</dbReference>
<keyword evidence="2" id="KW-0677">Repeat</keyword>
<comment type="function">
    <text evidence="3">Negatively regulates the PAK1 kinase. PAK1 is a member of the PAK kinase family, which has been shown to play a positive role in the regulation of signaling pathways involving MAPK8 and RELA. PAK1 exists as an inactive homodimer, which is activated by binding of small GTPases such as CDC42 to an N-terminal regulatory domain. PAK1IP1 also binds to the N-terminus of PAK1, and inhibits the specific activation of PAK1 by CDC42. May be involved in ribosomal large subunit assembly.</text>
</comment>
<dbReference type="Gene3D" id="2.130.10.10">
    <property type="entry name" value="YVTN repeat-like/Quinoprotein amine dehydrogenase"/>
    <property type="match status" value="3"/>
</dbReference>
<evidence type="ECO:0000313" key="5">
    <source>
        <dbReference type="Proteomes" id="UP000694866"/>
    </source>
</evidence>
<dbReference type="RefSeq" id="XP_011310971.1">
    <property type="nucleotide sequence ID" value="XM_011312669.1"/>
</dbReference>
<dbReference type="SUPFAM" id="SSF50978">
    <property type="entry name" value="WD40 repeat-like"/>
    <property type="match status" value="1"/>
</dbReference>
<dbReference type="PROSITE" id="PS50082">
    <property type="entry name" value="WD_REPEATS_2"/>
    <property type="match status" value="2"/>
</dbReference>
<feature type="repeat" description="WD" evidence="4">
    <location>
        <begin position="126"/>
        <end position="160"/>
    </location>
</feature>
<evidence type="ECO:0000256" key="3">
    <source>
        <dbReference type="ARBA" id="ARBA00045213"/>
    </source>
</evidence>
<organism evidence="5 6">
    <name type="scientific">Fopius arisanus</name>
    <dbReference type="NCBI Taxonomy" id="64838"/>
    <lineage>
        <taxon>Eukaryota</taxon>
        <taxon>Metazoa</taxon>
        <taxon>Ecdysozoa</taxon>
        <taxon>Arthropoda</taxon>
        <taxon>Hexapoda</taxon>
        <taxon>Insecta</taxon>
        <taxon>Pterygota</taxon>
        <taxon>Neoptera</taxon>
        <taxon>Endopterygota</taxon>
        <taxon>Hymenoptera</taxon>
        <taxon>Apocrita</taxon>
        <taxon>Ichneumonoidea</taxon>
        <taxon>Braconidae</taxon>
        <taxon>Opiinae</taxon>
        <taxon>Fopius</taxon>
    </lineage>
</organism>
<dbReference type="PROSITE" id="PS00678">
    <property type="entry name" value="WD_REPEATS_1"/>
    <property type="match status" value="1"/>
</dbReference>
<evidence type="ECO:0000256" key="4">
    <source>
        <dbReference type="PROSITE-ProRule" id="PRU00221"/>
    </source>
</evidence>
<feature type="repeat" description="WD" evidence="4">
    <location>
        <begin position="75"/>
        <end position="105"/>
    </location>
</feature>
<dbReference type="Proteomes" id="UP000694866">
    <property type="component" value="Unplaced"/>
</dbReference>